<dbReference type="OrthoDB" id="5855668at2759"/>
<dbReference type="EMBL" id="AGNL01018312">
    <property type="protein sequence ID" value="EJK63330.1"/>
    <property type="molecule type" value="Genomic_DNA"/>
</dbReference>
<dbReference type="eggNOG" id="KOG1327">
    <property type="taxonomic scope" value="Eukaryota"/>
</dbReference>
<dbReference type="CDD" id="cd04047">
    <property type="entry name" value="C2B_Copine"/>
    <property type="match status" value="1"/>
</dbReference>
<accession>K0SD91</accession>
<dbReference type="Gene3D" id="2.60.40.150">
    <property type="entry name" value="C2 domain"/>
    <property type="match status" value="2"/>
</dbReference>
<proteinExistence type="predicted"/>
<sequence>MGNKSNPYAKLELVGVSGTSNQSIEVGKTEVIHGNLSPEWTEIFIIDHSESDNWTQLKVSIFDCRRSVKDEGSHAGGATAMATSIRVLPSFVGSSRHDPVMGEANIEVGDILEMEGQQQECELDQGGSLFVRVTESVEGEDEGEFECQVRGLDVKNIEAGWLGLGAVDPYFEMSKKYLVGGMPKWDVVYRSEHMPNIVNPYWRPFKLNLEKLCNCNLRKELKITLWDYESKRKPRLIGELPVSIDILRENVTIGGNANRERALSFRDKVGDADEEEVGLLVVIKADITV</sequence>
<evidence type="ECO:0000313" key="2">
    <source>
        <dbReference type="EMBL" id="EJK63330.1"/>
    </source>
</evidence>
<reference evidence="2 3" key="1">
    <citation type="journal article" date="2012" name="Genome Biol.">
        <title>Genome and low-iron response of an oceanic diatom adapted to chronic iron limitation.</title>
        <authorList>
            <person name="Lommer M."/>
            <person name="Specht M."/>
            <person name="Roy A.S."/>
            <person name="Kraemer L."/>
            <person name="Andreson R."/>
            <person name="Gutowska M.A."/>
            <person name="Wolf J."/>
            <person name="Bergner S.V."/>
            <person name="Schilhabel M.B."/>
            <person name="Klostermeier U.C."/>
            <person name="Beiko R.G."/>
            <person name="Rosenstiel P."/>
            <person name="Hippler M."/>
            <person name="Laroche J."/>
        </authorList>
    </citation>
    <scope>NUCLEOTIDE SEQUENCE [LARGE SCALE GENOMIC DNA]</scope>
    <source>
        <strain evidence="2 3">CCMP1005</strain>
    </source>
</reference>
<dbReference type="Proteomes" id="UP000266841">
    <property type="component" value="Unassembled WGS sequence"/>
</dbReference>
<dbReference type="GO" id="GO:0005544">
    <property type="term" value="F:calcium-dependent phospholipid binding"/>
    <property type="evidence" value="ECO:0007669"/>
    <property type="project" value="InterPro"/>
</dbReference>
<evidence type="ECO:0000259" key="1">
    <source>
        <dbReference type="PROSITE" id="PS50004"/>
    </source>
</evidence>
<dbReference type="AlphaFoldDB" id="K0SD91"/>
<name>K0SD91_THAOC</name>
<comment type="caution">
    <text evidence="2">The sequence shown here is derived from an EMBL/GenBank/DDBJ whole genome shotgun (WGS) entry which is preliminary data.</text>
</comment>
<gene>
    <name evidence="2" type="ORF">THAOC_16021</name>
</gene>
<dbReference type="InterPro" id="IPR000008">
    <property type="entry name" value="C2_dom"/>
</dbReference>
<organism evidence="2 3">
    <name type="scientific">Thalassiosira oceanica</name>
    <name type="common">Marine diatom</name>
    <dbReference type="NCBI Taxonomy" id="159749"/>
    <lineage>
        <taxon>Eukaryota</taxon>
        <taxon>Sar</taxon>
        <taxon>Stramenopiles</taxon>
        <taxon>Ochrophyta</taxon>
        <taxon>Bacillariophyta</taxon>
        <taxon>Coscinodiscophyceae</taxon>
        <taxon>Thalassiosirophycidae</taxon>
        <taxon>Thalassiosirales</taxon>
        <taxon>Thalassiosiraceae</taxon>
        <taxon>Thalassiosira</taxon>
    </lineage>
</organism>
<dbReference type="GO" id="GO:0071277">
    <property type="term" value="P:cellular response to calcium ion"/>
    <property type="evidence" value="ECO:0007669"/>
    <property type="project" value="TreeGrafter"/>
</dbReference>
<evidence type="ECO:0000313" key="3">
    <source>
        <dbReference type="Proteomes" id="UP000266841"/>
    </source>
</evidence>
<dbReference type="PANTHER" id="PTHR10857:SF106">
    <property type="entry name" value="C2 DOMAIN-CONTAINING PROTEIN"/>
    <property type="match status" value="1"/>
</dbReference>
<dbReference type="SUPFAM" id="SSF49562">
    <property type="entry name" value="C2 domain (Calcium/lipid-binding domain, CaLB)"/>
    <property type="match status" value="2"/>
</dbReference>
<dbReference type="InterPro" id="IPR045052">
    <property type="entry name" value="Copine"/>
</dbReference>
<dbReference type="PROSITE" id="PS50004">
    <property type="entry name" value="C2"/>
    <property type="match status" value="1"/>
</dbReference>
<dbReference type="GO" id="GO:0005886">
    <property type="term" value="C:plasma membrane"/>
    <property type="evidence" value="ECO:0007669"/>
    <property type="project" value="TreeGrafter"/>
</dbReference>
<dbReference type="PANTHER" id="PTHR10857">
    <property type="entry name" value="COPINE"/>
    <property type="match status" value="1"/>
</dbReference>
<keyword evidence="3" id="KW-1185">Reference proteome</keyword>
<dbReference type="Pfam" id="PF00168">
    <property type="entry name" value="C2"/>
    <property type="match status" value="2"/>
</dbReference>
<dbReference type="OMA" id="DEREYND"/>
<dbReference type="InterPro" id="IPR035892">
    <property type="entry name" value="C2_domain_sf"/>
</dbReference>
<dbReference type="SMART" id="SM00239">
    <property type="entry name" value="C2"/>
    <property type="match status" value="2"/>
</dbReference>
<feature type="domain" description="C2" evidence="1">
    <location>
        <begin position="1"/>
        <end position="121"/>
    </location>
</feature>
<protein>
    <recommendedName>
        <fullName evidence="1">C2 domain-containing protein</fullName>
    </recommendedName>
</protein>
<dbReference type="InterPro" id="IPR037768">
    <property type="entry name" value="C2B_Copine"/>
</dbReference>